<sequence>MFLAFGKFSLISICINTHSFADIARLLVGLGTVAANTALCISAREAKGAADAESMESTASKGLAGEMTEAAATEAEAPVTASGTSEHPHEETSVSPPEEDKTCSLYSTCSRGTQDVLDSLDNLDNLDSPSAGLVTAAVDIQCTQVEVLGELRIPTHSQYPWAPKVSCHPLQPALIDGRGFGAWQERIFREASQAHLMSINGRIISRQSAVSFLKTSCLSDVISQSHEPRRATFLETAYYSQAVNAAVYHRDHKFITLESPSMEGAATDVASSLALTVQTYQQVYGCSTSVRRTSYITTYSTVSIVRFSHSYDAQNTLTEPTAKTMTAHAGEVFPLKIFYSKYESSMSWIDVLFTLQHFINAIGPGRITLQALPVYFEVETQP</sequence>
<dbReference type="EMBL" id="KB445793">
    <property type="protein sequence ID" value="EMD40246.1"/>
    <property type="molecule type" value="Genomic_DNA"/>
</dbReference>
<accession>M2RMZ9</accession>
<keyword evidence="3" id="KW-1185">Reference proteome</keyword>
<reference evidence="2 3" key="1">
    <citation type="journal article" date="2012" name="Proc. Natl. Acad. Sci. U.S.A.">
        <title>Comparative genomics of Ceriporiopsis subvermispora and Phanerochaete chrysosporium provide insight into selective ligninolysis.</title>
        <authorList>
            <person name="Fernandez-Fueyo E."/>
            <person name="Ruiz-Duenas F.J."/>
            <person name="Ferreira P."/>
            <person name="Floudas D."/>
            <person name="Hibbett D.S."/>
            <person name="Canessa P."/>
            <person name="Larrondo L.F."/>
            <person name="James T.Y."/>
            <person name="Seelenfreund D."/>
            <person name="Lobos S."/>
            <person name="Polanco R."/>
            <person name="Tello M."/>
            <person name="Honda Y."/>
            <person name="Watanabe T."/>
            <person name="Watanabe T."/>
            <person name="Ryu J.S."/>
            <person name="Kubicek C.P."/>
            <person name="Schmoll M."/>
            <person name="Gaskell J."/>
            <person name="Hammel K.E."/>
            <person name="St John F.J."/>
            <person name="Vanden Wymelenberg A."/>
            <person name="Sabat G."/>
            <person name="Splinter BonDurant S."/>
            <person name="Syed K."/>
            <person name="Yadav J.S."/>
            <person name="Doddapaneni H."/>
            <person name="Subramanian V."/>
            <person name="Lavin J.L."/>
            <person name="Oguiza J.A."/>
            <person name="Perez G."/>
            <person name="Pisabarro A.G."/>
            <person name="Ramirez L."/>
            <person name="Santoyo F."/>
            <person name="Master E."/>
            <person name="Coutinho P.M."/>
            <person name="Henrissat B."/>
            <person name="Lombard V."/>
            <person name="Magnuson J.K."/>
            <person name="Kuees U."/>
            <person name="Hori C."/>
            <person name="Igarashi K."/>
            <person name="Samejima M."/>
            <person name="Held B.W."/>
            <person name="Barry K.W."/>
            <person name="LaButti K.M."/>
            <person name="Lapidus A."/>
            <person name="Lindquist E.A."/>
            <person name="Lucas S.M."/>
            <person name="Riley R."/>
            <person name="Salamov A.A."/>
            <person name="Hoffmeister D."/>
            <person name="Schwenk D."/>
            <person name="Hadar Y."/>
            <person name="Yarden O."/>
            <person name="de Vries R.P."/>
            <person name="Wiebenga A."/>
            <person name="Stenlid J."/>
            <person name="Eastwood D."/>
            <person name="Grigoriev I.V."/>
            <person name="Berka R.M."/>
            <person name="Blanchette R.A."/>
            <person name="Kersten P."/>
            <person name="Martinez A.T."/>
            <person name="Vicuna R."/>
            <person name="Cullen D."/>
        </authorList>
    </citation>
    <scope>NUCLEOTIDE SEQUENCE [LARGE SCALE GENOMIC DNA]</scope>
    <source>
        <strain evidence="2 3">B</strain>
    </source>
</reference>
<organism evidence="2 3">
    <name type="scientific">Ceriporiopsis subvermispora (strain B)</name>
    <name type="common">White-rot fungus</name>
    <name type="synonym">Gelatoporia subvermispora</name>
    <dbReference type="NCBI Taxonomy" id="914234"/>
    <lineage>
        <taxon>Eukaryota</taxon>
        <taxon>Fungi</taxon>
        <taxon>Dikarya</taxon>
        <taxon>Basidiomycota</taxon>
        <taxon>Agaricomycotina</taxon>
        <taxon>Agaricomycetes</taxon>
        <taxon>Polyporales</taxon>
        <taxon>Gelatoporiaceae</taxon>
        <taxon>Gelatoporia</taxon>
    </lineage>
</organism>
<evidence type="ECO:0000313" key="3">
    <source>
        <dbReference type="Proteomes" id="UP000016930"/>
    </source>
</evidence>
<evidence type="ECO:0000313" key="2">
    <source>
        <dbReference type="EMBL" id="EMD40246.1"/>
    </source>
</evidence>
<evidence type="ECO:0000256" key="1">
    <source>
        <dbReference type="SAM" id="MobiDB-lite"/>
    </source>
</evidence>
<gene>
    <name evidence="2" type="ORF">CERSUDRAFT_122301</name>
</gene>
<dbReference type="AlphaFoldDB" id="M2RMZ9"/>
<feature type="compositionally biased region" description="Basic and acidic residues" evidence="1">
    <location>
        <begin position="86"/>
        <end position="102"/>
    </location>
</feature>
<dbReference type="Proteomes" id="UP000016930">
    <property type="component" value="Unassembled WGS sequence"/>
</dbReference>
<proteinExistence type="predicted"/>
<feature type="compositionally biased region" description="Low complexity" evidence="1">
    <location>
        <begin position="64"/>
        <end position="81"/>
    </location>
</feature>
<protein>
    <submittedName>
        <fullName evidence="2">Uncharacterized protein</fullName>
    </submittedName>
</protein>
<feature type="region of interest" description="Disordered" evidence="1">
    <location>
        <begin position="51"/>
        <end position="104"/>
    </location>
</feature>
<name>M2RMZ9_CERS8</name>
<dbReference type="HOGENOM" id="CLU_723607_0_0_1"/>